<proteinExistence type="inferred from homology"/>
<feature type="domain" description="HTH arsR-type" evidence="2">
    <location>
        <begin position="19"/>
        <end position="59"/>
    </location>
</feature>
<evidence type="ECO:0000256" key="1">
    <source>
        <dbReference type="ARBA" id="ARBA00006479"/>
    </source>
</evidence>
<dbReference type="RefSeq" id="WP_247627998.1">
    <property type="nucleotide sequence ID" value="NZ_JAHWXN010000001.1"/>
</dbReference>
<gene>
    <name evidence="3" type="ORF">KZC51_00145</name>
</gene>
<evidence type="ECO:0000313" key="3">
    <source>
        <dbReference type="EMBL" id="MCK2034529.1"/>
    </source>
</evidence>
<dbReference type="CDD" id="cd23763">
    <property type="entry name" value="ASKHA_ATPase_ROK"/>
    <property type="match status" value="1"/>
</dbReference>
<dbReference type="InterPro" id="IPR000600">
    <property type="entry name" value="ROK"/>
</dbReference>
<dbReference type="CDD" id="cd00090">
    <property type="entry name" value="HTH_ARSR"/>
    <property type="match status" value="1"/>
</dbReference>
<organism evidence="3 4">
    <name type="scientific">Microbacterium croceum</name>
    <dbReference type="NCBI Taxonomy" id="2851645"/>
    <lineage>
        <taxon>Bacteria</taxon>
        <taxon>Bacillati</taxon>
        <taxon>Actinomycetota</taxon>
        <taxon>Actinomycetes</taxon>
        <taxon>Micrococcales</taxon>
        <taxon>Microbacteriaceae</taxon>
        <taxon>Microbacterium</taxon>
    </lineage>
</organism>
<dbReference type="Gene3D" id="3.30.420.40">
    <property type="match status" value="2"/>
</dbReference>
<dbReference type="InterPro" id="IPR036388">
    <property type="entry name" value="WH-like_DNA-bd_sf"/>
</dbReference>
<sequence>MTRPLAGPQTLLRALNGRAILEALARTGPRTRAELMAATGLSRTAVTQVLRMLEGAGAVAPAGVDRDTRGPAASRVALHPHLGFAAAIHADHHAAHVVLVDPTGAVRAELHEDFPRVDDRVTHIARLVDRGRRVVNGPVHAAVVGVPGIVTADGSIRNDEGPDGGAFRSALAAALGCEVRIENDVNLAALAELSVGAVADLSSFALLLLVDDGLGAGIVIDGALHRGASGIAGEIMYLPQSPLPIGAPVVNDAVVSDLARAYDLDPDALLGAHLEAAADGDDAALQLVTEVARRLVLIAGTMTLVLDPEAFILSGSAAHPVLAGAVARIADEYAPLLSVGFRVSSFGVEAPLIGATGEAASALRAALFTRILTPPDKTGR</sequence>
<dbReference type="SUPFAM" id="SSF53067">
    <property type="entry name" value="Actin-like ATPase domain"/>
    <property type="match status" value="1"/>
</dbReference>
<dbReference type="Gene3D" id="1.10.10.10">
    <property type="entry name" value="Winged helix-like DNA-binding domain superfamily/Winged helix DNA-binding domain"/>
    <property type="match status" value="1"/>
</dbReference>
<dbReference type="Proteomes" id="UP001300096">
    <property type="component" value="Unassembled WGS sequence"/>
</dbReference>
<dbReference type="PANTHER" id="PTHR18964:SF149">
    <property type="entry name" value="BIFUNCTIONAL UDP-N-ACETYLGLUCOSAMINE 2-EPIMERASE_N-ACETYLMANNOSAMINE KINASE"/>
    <property type="match status" value="1"/>
</dbReference>
<accession>A0ABT0FA05</accession>
<dbReference type="Pfam" id="PF00480">
    <property type="entry name" value="ROK"/>
    <property type="match status" value="1"/>
</dbReference>
<dbReference type="InterPro" id="IPR001845">
    <property type="entry name" value="HTH_ArsR_DNA-bd_dom"/>
</dbReference>
<dbReference type="SUPFAM" id="SSF46785">
    <property type="entry name" value="Winged helix' DNA-binding domain"/>
    <property type="match status" value="1"/>
</dbReference>
<evidence type="ECO:0000313" key="4">
    <source>
        <dbReference type="Proteomes" id="UP001300096"/>
    </source>
</evidence>
<dbReference type="InterPro" id="IPR036390">
    <property type="entry name" value="WH_DNA-bd_sf"/>
</dbReference>
<reference evidence="3 4" key="1">
    <citation type="submission" date="2021-06" db="EMBL/GenBank/DDBJ databases">
        <title>Genome-based taxonomic framework of Microbacterium strains isolated from marine environment, the description of four new species and reclassification of four preexisting species.</title>
        <authorList>
            <person name="Lee S.D."/>
            <person name="Kim S.-M."/>
            <person name="Byeon Y.-S."/>
            <person name="Yang H.L."/>
            <person name="Kim I.S."/>
        </authorList>
    </citation>
    <scope>NUCLEOTIDE SEQUENCE [LARGE SCALE GENOMIC DNA]</scope>
    <source>
        <strain evidence="3 4">SSW1-49</strain>
    </source>
</reference>
<keyword evidence="4" id="KW-1185">Reference proteome</keyword>
<comment type="similarity">
    <text evidence="1">Belongs to the ROK (NagC/XylR) family.</text>
</comment>
<evidence type="ECO:0000259" key="2">
    <source>
        <dbReference type="Pfam" id="PF01022"/>
    </source>
</evidence>
<protein>
    <submittedName>
        <fullName evidence="3">ROK family protein</fullName>
    </submittedName>
</protein>
<dbReference type="InterPro" id="IPR011991">
    <property type="entry name" value="ArsR-like_HTH"/>
</dbReference>
<dbReference type="InterPro" id="IPR043129">
    <property type="entry name" value="ATPase_NBD"/>
</dbReference>
<name>A0ABT0FA05_9MICO</name>
<dbReference type="PANTHER" id="PTHR18964">
    <property type="entry name" value="ROK (REPRESSOR, ORF, KINASE) FAMILY"/>
    <property type="match status" value="1"/>
</dbReference>
<comment type="caution">
    <text evidence="3">The sequence shown here is derived from an EMBL/GenBank/DDBJ whole genome shotgun (WGS) entry which is preliminary data.</text>
</comment>
<dbReference type="Pfam" id="PF01022">
    <property type="entry name" value="HTH_5"/>
    <property type="match status" value="1"/>
</dbReference>
<dbReference type="EMBL" id="JAHWXN010000001">
    <property type="protein sequence ID" value="MCK2034529.1"/>
    <property type="molecule type" value="Genomic_DNA"/>
</dbReference>